<gene>
    <name evidence="1" type="ORF">AVDCRST_MAG20-1451</name>
</gene>
<protein>
    <submittedName>
        <fullName evidence="1">Uncharacterized protein</fullName>
    </submittedName>
</protein>
<organism evidence="1">
    <name type="scientific">uncultured Acidimicrobiales bacterium</name>
    <dbReference type="NCBI Taxonomy" id="310071"/>
    <lineage>
        <taxon>Bacteria</taxon>
        <taxon>Bacillati</taxon>
        <taxon>Actinomycetota</taxon>
        <taxon>Acidimicrobiia</taxon>
        <taxon>Acidimicrobiales</taxon>
        <taxon>environmental samples</taxon>
    </lineage>
</organism>
<proteinExistence type="predicted"/>
<reference evidence="1" key="1">
    <citation type="submission" date="2020-02" db="EMBL/GenBank/DDBJ databases">
        <authorList>
            <person name="Meier V. D."/>
        </authorList>
    </citation>
    <scope>NUCLEOTIDE SEQUENCE</scope>
    <source>
        <strain evidence="1">AVDCRST_MAG20</strain>
    </source>
</reference>
<dbReference type="AlphaFoldDB" id="A0A6J4HYD9"/>
<dbReference type="EMBL" id="CADCSY010000062">
    <property type="protein sequence ID" value="CAA9235092.1"/>
    <property type="molecule type" value="Genomic_DNA"/>
</dbReference>
<accession>A0A6J4HYD9</accession>
<evidence type="ECO:0000313" key="1">
    <source>
        <dbReference type="EMBL" id="CAA9235092.1"/>
    </source>
</evidence>
<name>A0A6J4HYD9_9ACTN</name>
<sequence length="190" mass="19849">MPNVFFRTRPTRVEPGELRDRLAAALASALPGATFDVDVGDGDEVVVRWLDGPAAATVADVVGGVVNWEVRGVGAPAGKPGAPAVLLGRRFSPLALAVAVVRFQASNVRPYDSTSPVAVERLTALLEVEDPARSGYPVPDAMAALLLAAPDPDGLAERVGPEATPADLLATKLGVLGWDRLWHEAWSAVT</sequence>